<organism evidence="5">
    <name type="scientific">marine sediment metagenome</name>
    <dbReference type="NCBI Taxonomy" id="412755"/>
    <lineage>
        <taxon>unclassified sequences</taxon>
        <taxon>metagenomes</taxon>
        <taxon>ecological metagenomes</taxon>
    </lineage>
</organism>
<sequence>MTQPWSRLFRPNTLKEIAGNEKAIRELQIWLKSWDRGIPQQRAVFIHGPPGVGKTCTVIVLAVDQGYDLMEVNASDYRTKKKLEALIGRSIHQRVTITGKRRMILFDELEGVSGRQDHGGIGAIVSIIKRTEIPVVLIATSIGEKWEDKFKPLRDISLHVEYARISFSQSLGRLKRIVEDLGINVDEEVLELLADRSRGDLRSMINDLEAMALGRTRVTMAEASGAADRDRKEYTPDALMKMFSAKTLSDAKGIISSAHLPYDELYKWVYENLPYVLDDASDLVEGMEALSRADIYQARARRTQNYRLIKYMFDEMTGGVALARRNSEGTGLLKMARVKVTELGFAPHQFTIIESPDGVKISPNRYLKDVWKRLNEGFRLMGGHWVRGEGFWILPYFRSPQLIWRYRRTWHSRRRRKSIAKKVAEKGHISMKEAVAEVIPLLKIIYAEDVSMAEDISRMLGLEDNEIEWMRS</sequence>
<dbReference type="PANTHER" id="PTHR23389:SF6">
    <property type="entry name" value="REPLICATION FACTOR C SUBUNIT 1"/>
    <property type="match status" value="1"/>
</dbReference>
<dbReference type="PANTHER" id="PTHR23389">
    <property type="entry name" value="CHROMOSOME TRANSMISSION FIDELITY FACTOR 18"/>
    <property type="match status" value="1"/>
</dbReference>
<dbReference type="GO" id="GO:0016887">
    <property type="term" value="F:ATP hydrolysis activity"/>
    <property type="evidence" value="ECO:0007669"/>
    <property type="project" value="InterPro"/>
</dbReference>
<dbReference type="Gene3D" id="1.10.8.60">
    <property type="match status" value="1"/>
</dbReference>
<evidence type="ECO:0000313" key="5">
    <source>
        <dbReference type="EMBL" id="KKN29420.1"/>
    </source>
</evidence>
<name>A0A0F9PC78_9ZZZZ</name>
<dbReference type="InterPro" id="IPR003959">
    <property type="entry name" value="ATPase_AAA_core"/>
</dbReference>
<dbReference type="GO" id="GO:0006260">
    <property type="term" value="P:DNA replication"/>
    <property type="evidence" value="ECO:0007669"/>
    <property type="project" value="UniProtKB-KW"/>
</dbReference>
<evidence type="ECO:0000259" key="4">
    <source>
        <dbReference type="Pfam" id="PF00004"/>
    </source>
</evidence>
<dbReference type="Gene3D" id="3.40.50.300">
    <property type="entry name" value="P-loop containing nucleotide triphosphate hydrolases"/>
    <property type="match status" value="1"/>
</dbReference>
<keyword evidence="1" id="KW-0235">DNA replication</keyword>
<dbReference type="InterPro" id="IPR027417">
    <property type="entry name" value="P-loop_NTPase"/>
</dbReference>
<dbReference type="CDD" id="cd00009">
    <property type="entry name" value="AAA"/>
    <property type="match status" value="1"/>
</dbReference>
<evidence type="ECO:0000256" key="1">
    <source>
        <dbReference type="ARBA" id="ARBA00022705"/>
    </source>
</evidence>
<dbReference type="SUPFAM" id="SSF52540">
    <property type="entry name" value="P-loop containing nucleoside triphosphate hydrolases"/>
    <property type="match status" value="1"/>
</dbReference>
<dbReference type="AlphaFoldDB" id="A0A0F9PC78"/>
<keyword evidence="3" id="KW-0067">ATP-binding</keyword>
<accession>A0A0F9PC78</accession>
<dbReference type="Pfam" id="PF00004">
    <property type="entry name" value="AAA"/>
    <property type="match status" value="1"/>
</dbReference>
<dbReference type="InterPro" id="IPR047854">
    <property type="entry name" value="RFC_lid"/>
</dbReference>
<gene>
    <name evidence="5" type="ORF">LCGC14_0844490</name>
</gene>
<dbReference type="CDD" id="cd18140">
    <property type="entry name" value="HLD_clamp_RFC"/>
    <property type="match status" value="1"/>
</dbReference>
<dbReference type="GO" id="GO:0005524">
    <property type="term" value="F:ATP binding"/>
    <property type="evidence" value="ECO:0007669"/>
    <property type="project" value="UniProtKB-KW"/>
</dbReference>
<dbReference type="NCBIfam" id="NF003229">
    <property type="entry name" value="PRK04195.1-5"/>
    <property type="match status" value="1"/>
</dbReference>
<keyword evidence="2" id="KW-0547">Nucleotide-binding</keyword>
<protein>
    <recommendedName>
        <fullName evidence="4">ATPase AAA-type core domain-containing protein</fullName>
    </recommendedName>
</protein>
<feature type="domain" description="ATPase AAA-type core" evidence="4">
    <location>
        <begin position="45"/>
        <end position="140"/>
    </location>
</feature>
<evidence type="ECO:0000256" key="3">
    <source>
        <dbReference type="ARBA" id="ARBA00022840"/>
    </source>
</evidence>
<comment type="caution">
    <text evidence="5">The sequence shown here is derived from an EMBL/GenBank/DDBJ whole genome shotgun (WGS) entry which is preliminary data.</text>
</comment>
<proteinExistence type="predicted"/>
<evidence type="ECO:0000256" key="2">
    <source>
        <dbReference type="ARBA" id="ARBA00022741"/>
    </source>
</evidence>
<reference evidence="5" key="1">
    <citation type="journal article" date="2015" name="Nature">
        <title>Complex archaea that bridge the gap between prokaryotes and eukaryotes.</title>
        <authorList>
            <person name="Spang A."/>
            <person name="Saw J.H."/>
            <person name="Jorgensen S.L."/>
            <person name="Zaremba-Niedzwiedzka K."/>
            <person name="Martijn J."/>
            <person name="Lind A.E."/>
            <person name="van Eijk R."/>
            <person name="Schleper C."/>
            <person name="Guy L."/>
            <person name="Ettema T.J."/>
        </authorList>
    </citation>
    <scope>NUCLEOTIDE SEQUENCE</scope>
</reference>
<dbReference type="EMBL" id="LAZR01002490">
    <property type="protein sequence ID" value="KKN29420.1"/>
    <property type="molecule type" value="Genomic_DNA"/>
</dbReference>